<keyword evidence="2" id="KW-1185">Reference proteome</keyword>
<proteinExistence type="predicted"/>
<protein>
    <submittedName>
        <fullName evidence="1">Uncharacterized protein</fullName>
    </submittedName>
</protein>
<reference evidence="1" key="1">
    <citation type="journal article" date="2019" name="Environ. Microbiol.">
        <title>Fungal ecological strategies reflected in gene transcription - a case study of two litter decomposers.</title>
        <authorList>
            <person name="Barbi F."/>
            <person name="Kohler A."/>
            <person name="Barry K."/>
            <person name="Baskaran P."/>
            <person name="Daum C."/>
            <person name="Fauchery L."/>
            <person name="Ihrmark K."/>
            <person name="Kuo A."/>
            <person name="LaButti K."/>
            <person name="Lipzen A."/>
            <person name="Morin E."/>
            <person name="Grigoriev I.V."/>
            <person name="Henrissat B."/>
            <person name="Lindahl B."/>
            <person name="Martin F."/>
        </authorList>
    </citation>
    <scope>NUCLEOTIDE SEQUENCE</scope>
    <source>
        <strain evidence="1">JB14</strain>
    </source>
</reference>
<dbReference type="PROSITE" id="PS50007">
    <property type="entry name" value="PIPLC_X_DOMAIN"/>
    <property type="match status" value="1"/>
</dbReference>
<name>A0A6A4GAA7_9AGAR</name>
<dbReference type="GO" id="GO:0008081">
    <property type="term" value="F:phosphoric diester hydrolase activity"/>
    <property type="evidence" value="ECO:0007669"/>
    <property type="project" value="InterPro"/>
</dbReference>
<sequence length="84" mass="9349">MKDVFGDRLVRRDEDGNIVGQPSQHTDASPILLATSTIDKLPSPEELKGRILVKAKNLHVADPRPTASCSLIFDLQRQYFRCSA</sequence>
<dbReference type="InterPro" id="IPR017946">
    <property type="entry name" value="PLC-like_Pdiesterase_TIM-brl"/>
</dbReference>
<organism evidence="1 2">
    <name type="scientific">Gymnopus androsaceus JB14</name>
    <dbReference type="NCBI Taxonomy" id="1447944"/>
    <lineage>
        <taxon>Eukaryota</taxon>
        <taxon>Fungi</taxon>
        <taxon>Dikarya</taxon>
        <taxon>Basidiomycota</taxon>
        <taxon>Agaricomycotina</taxon>
        <taxon>Agaricomycetes</taxon>
        <taxon>Agaricomycetidae</taxon>
        <taxon>Agaricales</taxon>
        <taxon>Marasmiineae</taxon>
        <taxon>Omphalotaceae</taxon>
        <taxon>Gymnopus</taxon>
    </lineage>
</organism>
<dbReference type="Proteomes" id="UP000799118">
    <property type="component" value="Unassembled WGS sequence"/>
</dbReference>
<evidence type="ECO:0000313" key="2">
    <source>
        <dbReference type="Proteomes" id="UP000799118"/>
    </source>
</evidence>
<dbReference type="OrthoDB" id="269822at2759"/>
<accession>A0A6A4GAA7</accession>
<dbReference type="EMBL" id="ML771610">
    <property type="protein sequence ID" value="KAE9382404.1"/>
    <property type="molecule type" value="Genomic_DNA"/>
</dbReference>
<dbReference type="AlphaFoldDB" id="A0A6A4GAA7"/>
<gene>
    <name evidence="1" type="ORF">BT96DRAFT_1027664</name>
</gene>
<dbReference type="GO" id="GO:0006629">
    <property type="term" value="P:lipid metabolic process"/>
    <property type="evidence" value="ECO:0007669"/>
    <property type="project" value="InterPro"/>
</dbReference>
<dbReference type="Gene3D" id="3.20.20.190">
    <property type="entry name" value="Phosphatidylinositol (PI) phosphodiesterase"/>
    <property type="match status" value="1"/>
</dbReference>
<evidence type="ECO:0000313" key="1">
    <source>
        <dbReference type="EMBL" id="KAE9382404.1"/>
    </source>
</evidence>
<dbReference type="SUPFAM" id="SSF51695">
    <property type="entry name" value="PLC-like phosphodiesterases"/>
    <property type="match status" value="1"/>
</dbReference>